<evidence type="ECO:0000256" key="2">
    <source>
        <dbReference type="SAM" id="SignalP"/>
    </source>
</evidence>
<evidence type="ECO:0000256" key="1">
    <source>
        <dbReference type="SAM" id="MobiDB-lite"/>
    </source>
</evidence>
<gene>
    <name evidence="3" type="ORF">SAMN04487779_101523</name>
</gene>
<accession>A0A1G6YVN1</accession>
<evidence type="ECO:0000313" key="3">
    <source>
        <dbReference type="EMBL" id="SDD94361.1"/>
    </source>
</evidence>
<feature type="region of interest" description="Disordered" evidence="1">
    <location>
        <begin position="37"/>
        <end position="93"/>
    </location>
</feature>
<keyword evidence="4" id="KW-1185">Reference proteome</keyword>
<evidence type="ECO:0000313" key="4">
    <source>
        <dbReference type="Proteomes" id="UP000198925"/>
    </source>
</evidence>
<organism evidence="3 4">
    <name type="scientific">Belnapia rosea</name>
    <dbReference type="NCBI Taxonomy" id="938405"/>
    <lineage>
        <taxon>Bacteria</taxon>
        <taxon>Pseudomonadati</taxon>
        <taxon>Pseudomonadota</taxon>
        <taxon>Alphaproteobacteria</taxon>
        <taxon>Acetobacterales</taxon>
        <taxon>Roseomonadaceae</taxon>
        <taxon>Belnapia</taxon>
    </lineage>
</organism>
<dbReference type="Proteomes" id="UP000198925">
    <property type="component" value="Unassembled WGS sequence"/>
</dbReference>
<dbReference type="RefSeq" id="WP_090664409.1">
    <property type="nucleotide sequence ID" value="NZ_FMZX01000015.1"/>
</dbReference>
<feature type="chain" id="PRO_5011741120" evidence="2">
    <location>
        <begin position="19"/>
        <end position="93"/>
    </location>
</feature>
<feature type="compositionally biased region" description="Polar residues" evidence="1">
    <location>
        <begin position="37"/>
        <end position="65"/>
    </location>
</feature>
<name>A0A1G6YVN1_9PROT</name>
<proteinExistence type="predicted"/>
<dbReference type="AlphaFoldDB" id="A0A1G6YVN1"/>
<sequence>MQSILVMAALLLAGEAAAQSTYYQGYTRQNGTYVQPHYQSAPNASRLDNWSTQGNVNPYTGQAGTRSPYPAFNAPSTSGGNPYASQPRSIYGR</sequence>
<keyword evidence="2" id="KW-0732">Signal</keyword>
<protein>
    <submittedName>
        <fullName evidence="3">Uncharacterized protein</fullName>
    </submittedName>
</protein>
<feature type="signal peptide" evidence="2">
    <location>
        <begin position="1"/>
        <end position="18"/>
    </location>
</feature>
<reference evidence="3 4" key="1">
    <citation type="submission" date="2016-10" db="EMBL/GenBank/DDBJ databases">
        <authorList>
            <person name="de Groot N.N."/>
        </authorList>
    </citation>
    <scope>NUCLEOTIDE SEQUENCE [LARGE SCALE GENOMIC DNA]</scope>
    <source>
        <strain evidence="3 4">CPCC 100156</strain>
    </source>
</reference>
<dbReference type="EMBL" id="FMZX01000015">
    <property type="protein sequence ID" value="SDD94361.1"/>
    <property type="molecule type" value="Genomic_DNA"/>
</dbReference>
<feature type="compositionally biased region" description="Polar residues" evidence="1">
    <location>
        <begin position="74"/>
        <end position="93"/>
    </location>
</feature>